<protein>
    <submittedName>
        <fullName evidence="1">Uncharacterized protein</fullName>
    </submittedName>
</protein>
<evidence type="ECO:0000313" key="2">
    <source>
        <dbReference type="Proteomes" id="UP000641646"/>
    </source>
</evidence>
<dbReference type="RefSeq" id="WP_190466780.1">
    <property type="nucleotide sequence ID" value="NZ_JACJPW010000048.1"/>
</dbReference>
<name>A0A926VFQ3_9CYAN</name>
<sequence length="87" mass="10000">MEQSSVNQVARQVVGIPRGERWQAYQRLQSLGIACWCTERGDLQVEVNSPLAAIQVWSAIGQLTRPRRDLAVWLDRCWQLKFNKTGM</sequence>
<proteinExistence type="predicted"/>
<gene>
    <name evidence="1" type="ORF">H6G03_18955</name>
</gene>
<dbReference type="InterPro" id="IPR054637">
    <property type="entry name" value="Asr1405_Asl0597-like"/>
</dbReference>
<keyword evidence="2" id="KW-1185">Reference proteome</keyword>
<dbReference type="AlphaFoldDB" id="A0A926VFQ3"/>
<dbReference type="EMBL" id="JACJPW010000048">
    <property type="protein sequence ID" value="MBD2183116.1"/>
    <property type="molecule type" value="Genomic_DNA"/>
</dbReference>
<comment type="caution">
    <text evidence="1">The sequence shown here is derived from an EMBL/GenBank/DDBJ whole genome shotgun (WGS) entry which is preliminary data.</text>
</comment>
<evidence type="ECO:0000313" key="1">
    <source>
        <dbReference type="EMBL" id="MBD2183116.1"/>
    </source>
</evidence>
<dbReference type="NCBIfam" id="NF045598">
    <property type="entry name" value="asr1405_asl0597"/>
    <property type="match status" value="1"/>
</dbReference>
<reference evidence="1" key="2">
    <citation type="submission" date="2020-08" db="EMBL/GenBank/DDBJ databases">
        <authorList>
            <person name="Chen M."/>
            <person name="Teng W."/>
            <person name="Zhao L."/>
            <person name="Hu C."/>
            <person name="Zhou Y."/>
            <person name="Han B."/>
            <person name="Song L."/>
            <person name="Shu W."/>
        </authorList>
    </citation>
    <scope>NUCLEOTIDE SEQUENCE</scope>
    <source>
        <strain evidence="1">FACHB-1375</strain>
    </source>
</reference>
<accession>A0A926VFQ3</accession>
<reference evidence="1" key="1">
    <citation type="journal article" date="2015" name="ISME J.">
        <title>Draft Genome Sequence of Streptomyces incarnatus NRRL8089, which Produces the Nucleoside Antibiotic Sinefungin.</title>
        <authorList>
            <person name="Oshima K."/>
            <person name="Hattori M."/>
            <person name="Shimizu H."/>
            <person name="Fukuda K."/>
            <person name="Nemoto M."/>
            <person name="Inagaki K."/>
            <person name="Tamura T."/>
        </authorList>
    </citation>
    <scope>NUCLEOTIDE SEQUENCE</scope>
    <source>
        <strain evidence="1">FACHB-1375</strain>
    </source>
</reference>
<dbReference type="Proteomes" id="UP000641646">
    <property type="component" value="Unassembled WGS sequence"/>
</dbReference>
<organism evidence="1 2">
    <name type="scientific">Aerosakkonema funiforme FACHB-1375</name>
    <dbReference type="NCBI Taxonomy" id="2949571"/>
    <lineage>
        <taxon>Bacteria</taxon>
        <taxon>Bacillati</taxon>
        <taxon>Cyanobacteriota</taxon>
        <taxon>Cyanophyceae</taxon>
        <taxon>Oscillatoriophycideae</taxon>
        <taxon>Aerosakkonematales</taxon>
        <taxon>Aerosakkonemataceae</taxon>
        <taxon>Aerosakkonema</taxon>
    </lineage>
</organism>